<dbReference type="SUPFAM" id="SSF55424">
    <property type="entry name" value="FAD/NAD-linked reductases, dimerisation (C-terminal) domain"/>
    <property type="match status" value="1"/>
</dbReference>
<keyword evidence="9" id="KW-0676">Redox-active center</keyword>
<dbReference type="GO" id="GO:0004791">
    <property type="term" value="F:thioredoxin-disulfide reductase (NADPH) activity"/>
    <property type="evidence" value="ECO:0007669"/>
    <property type="project" value="UniProtKB-EC"/>
</dbReference>
<dbReference type="InterPro" id="IPR046952">
    <property type="entry name" value="GSHR/TRXR-like"/>
</dbReference>
<dbReference type="GO" id="GO:0004362">
    <property type="term" value="F:glutathione-disulfide reductase (NADPH) activity"/>
    <property type="evidence" value="ECO:0007669"/>
    <property type="project" value="TreeGrafter"/>
</dbReference>
<gene>
    <name evidence="12" type="ORF">ASTO00021_LOCUS16680</name>
</gene>
<proteinExistence type="inferred from homology"/>
<comment type="cofactor">
    <cofactor evidence="1">
        <name>FAD</name>
        <dbReference type="ChEBI" id="CHEBI:57692"/>
    </cofactor>
</comment>
<keyword evidence="6" id="KW-0712">Selenocysteine</keyword>
<evidence type="ECO:0000256" key="3">
    <source>
        <dbReference type="ARBA" id="ARBA00012610"/>
    </source>
</evidence>
<evidence type="ECO:0000256" key="9">
    <source>
        <dbReference type="ARBA" id="ARBA00023284"/>
    </source>
</evidence>
<dbReference type="PRINTS" id="PR00411">
    <property type="entry name" value="PNDRDTASEI"/>
</dbReference>
<keyword evidence="7" id="KW-0560">Oxidoreductase</keyword>
<evidence type="ECO:0000256" key="1">
    <source>
        <dbReference type="ARBA" id="ARBA00001974"/>
    </source>
</evidence>
<dbReference type="InterPro" id="IPR016156">
    <property type="entry name" value="FAD/NAD-linked_Rdtase_dimer_sf"/>
</dbReference>
<dbReference type="PANTHER" id="PTHR42737">
    <property type="entry name" value="GLUTATHIONE REDUCTASE"/>
    <property type="match status" value="1"/>
</dbReference>
<dbReference type="PANTHER" id="PTHR42737:SF8">
    <property type="entry name" value="THIOREDOXIN-DISULFIDE REDUCTASE"/>
    <property type="match status" value="1"/>
</dbReference>
<protein>
    <recommendedName>
        <fullName evidence="3">thioredoxin-disulfide reductase (NADPH)</fullName>
        <ecNumber evidence="3">1.8.1.9</ecNumber>
    </recommendedName>
</protein>
<evidence type="ECO:0000259" key="10">
    <source>
        <dbReference type="Pfam" id="PF02852"/>
    </source>
</evidence>
<evidence type="ECO:0000256" key="5">
    <source>
        <dbReference type="ARBA" id="ARBA00022827"/>
    </source>
</evidence>
<comment type="similarity">
    <text evidence="2">Belongs to the class-I pyridine nucleotide-disulfide oxidoreductase family.</text>
</comment>
<evidence type="ECO:0000256" key="6">
    <source>
        <dbReference type="ARBA" id="ARBA00022933"/>
    </source>
</evidence>
<dbReference type="GO" id="GO:0050660">
    <property type="term" value="F:flavin adenine dinucleotide binding"/>
    <property type="evidence" value="ECO:0007669"/>
    <property type="project" value="InterPro"/>
</dbReference>
<dbReference type="Gene3D" id="3.50.50.60">
    <property type="entry name" value="FAD/NAD(P)-binding domain"/>
    <property type="match status" value="1"/>
</dbReference>
<keyword evidence="5" id="KW-0274">FAD</keyword>
<feature type="domain" description="Pyridine nucleotide-disulphide oxidoreductase dimerisation" evidence="10">
    <location>
        <begin position="196"/>
        <end position="305"/>
    </location>
</feature>
<dbReference type="PRINTS" id="PR00368">
    <property type="entry name" value="FADPNR"/>
</dbReference>
<evidence type="ECO:0000256" key="8">
    <source>
        <dbReference type="ARBA" id="ARBA00023157"/>
    </source>
</evidence>
<dbReference type="EC" id="1.8.1.9" evidence="3"/>
<organism evidence="12">
    <name type="scientific">Aplanochytrium stocchinoi</name>
    <dbReference type="NCBI Taxonomy" id="215587"/>
    <lineage>
        <taxon>Eukaryota</taxon>
        <taxon>Sar</taxon>
        <taxon>Stramenopiles</taxon>
        <taxon>Bigyra</taxon>
        <taxon>Labyrinthulomycetes</taxon>
        <taxon>Thraustochytrida</taxon>
        <taxon>Thraustochytriidae</taxon>
        <taxon>Aplanochytrium</taxon>
    </lineage>
</organism>
<dbReference type="GO" id="GO:0006749">
    <property type="term" value="P:glutathione metabolic process"/>
    <property type="evidence" value="ECO:0007669"/>
    <property type="project" value="TreeGrafter"/>
</dbReference>
<name>A0A7S3PPU6_9STRA</name>
<dbReference type="GO" id="GO:0034599">
    <property type="term" value="P:cellular response to oxidative stress"/>
    <property type="evidence" value="ECO:0007669"/>
    <property type="project" value="TreeGrafter"/>
</dbReference>
<evidence type="ECO:0000256" key="2">
    <source>
        <dbReference type="ARBA" id="ARBA00007532"/>
    </source>
</evidence>
<dbReference type="EMBL" id="HBIN01021756">
    <property type="protein sequence ID" value="CAE0446689.1"/>
    <property type="molecule type" value="Transcribed_RNA"/>
</dbReference>
<evidence type="ECO:0000256" key="7">
    <source>
        <dbReference type="ARBA" id="ARBA00023002"/>
    </source>
</evidence>
<dbReference type="InterPro" id="IPR023753">
    <property type="entry name" value="FAD/NAD-binding_dom"/>
</dbReference>
<sequence>MEAHGTKFIHGRVPTKLEKTNDDRIRVEWDGSYVALECAGFLHAFKRDVTVMARSILLRGFDQDMANKIGKNMEAHGTKFIHGRVPTKLEKTNDDRIRVEWDGGYDIFDTVLTAIGRRPDTQHLGLDNAGVEVSQRTGKIVTNELEQTNIPSIYAIGDVQEGHLELTPVAIKSGKLLAKRLFSDETTLMDYANVCTTIFTPLEYGCCGLSEEDAVSKFGEDSVEVYHSYFTPLEWTIPENRNFNECYCKVIVNKSDNDLVVGFHIMSPNAGEITQGFGIGMKLGMKFQDISNLVGIHPTIAEELTLLTVTKRSGESALKTGC</sequence>
<evidence type="ECO:0000256" key="4">
    <source>
        <dbReference type="ARBA" id="ARBA00022630"/>
    </source>
</evidence>
<dbReference type="GO" id="GO:0005829">
    <property type="term" value="C:cytosol"/>
    <property type="evidence" value="ECO:0007669"/>
    <property type="project" value="TreeGrafter"/>
</dbReference>
<dbReference type="InterPro" id="IPR036188">
    <property type="entry name" value="FAD/NAD-bd_sf"/>
</dbReference>
<dbReference type="GO" id="GO:0045454">
    <property type="term" value="P:cell redox homeostasis"/>
    <property type="evidence" value="ECO:0007669"/>
    <property type="project" value="InterPro"/>
</dbReference>
<accession>A0A7S3PPU6</accession>
<keyword evidence="8" id="KW-1015">Disulfide bond</keyword>
<dbReference type="GO" id="GO:0005739">
    <property type="term" value="C:mitochondrion"/>
    <property type="evidence" value="ECO:0007669"/>
    <property type="project" value="TreeGrafter"/>
</dbReference>
<dbReference type="Pfam" id="PF07992">
    <property type="entry name" value="Pyr_redox_2"/>
    <property type="match status" value="1"/>
</dbReference>
<evidence type="ECO:0000313" key="12">
    <source>
        <dbReference type="EMBL" id="CAE0446689.1"/>
    </source>
</evidence>
<reference evidence="12" key="1">
    <citation type="submission" date="2021-01" db="EMBL/GenBank/DDBJ databases">
        <authorList>
            <person name="Corre E."/>
            <person name="Pelletier E."/>
            <person name="Niang G."/>
            <person name="Scheremetjew M."/>
            <person name="Finn R."/>
            <person name="Kale V."/>
            <person name="Holt S."/>
            <person name="Cochrane G."/>
            <person name="Meng A."/>
            <person name="Brown T."/>
            <person name="Cohen L."/>
        </authorList>
    </citation>
    <scope>NUCLEOTIDE SEQUENCE</scope>
    <source>
        <strain evidence="12">GSBS06</strain>
    </source>
</reference>
<dbReference type="InterPro" id="IPR004099">
    <property type="entry name" value="Pyr_nucl-diS_OxRdtase_dimer"/>
</dbReference>
<keyword evidence="4" id="KW-0285">Flavoprotein</keyword>
<evidence type="ECO:0000259" key="11">
    <source>
        <dbReference type="Pfam" id="PF07992"/>
    </source>
</evidence>
<dbReference type="AlphaFoldDB" id="A0A7S3PPU6"/>
<dbReference type="Pfam" id="PF02852">
    <property type="entry name" value="Pyr_redox_dim"/>
    <property type="match status" value="1"/>
</dbReference>
<feature type="domain" description="FAD/NAD(P)-binding" evidence="11">
    <location>
        <begin position="31"/>
        <end position="174"/>
    </location>
</feature>
<dbReference type="SUPFAM" id="SSF51905">
    <property type="entry name" value="FAD/NAD(P)-binding domain"/>
    <property type="match status" value="1"/>
</dbReference>